<feature type="transmembrane region" description="Helical" evidence="8">
    <location>
        <begin position="196"/>
        <end position="219"/>
    </location>
</feature>
<feature type="transmembrane region" description="Helical" evidence="8">
    <location>
        <begin position="315"/>
        <end position="334"/>
    </location>
</feature>
<dbReference type="InterPro" id="IPR001626">
    <property type="entry name" value="ABC_TroCD"/>
</dbReference>
<feature type="transmembrane region" description="Helical" evidence="8">
    <location>
        <begin position="158"/>
        <end position="175"/>
    </location>
</feature>
<name>A0A411YIQ1_9ACTN</name>
<feature type="transmembrane region" description="Helical" evidence="8">
    <location>
        <begin position="113"/>
        <end position="146"/>
    </location>
</feature>
<protein>
    <submittedName>
        <fullName evidence="9">Metal ABC transporter permease</fullName>
    </submittedName>
</protein>
<dbReference type="KEGG" id="erz:ER308_17490"/>
<comment type="similarity">
    <text evidence="2 6">Belongs to the ABC-3 integral membrane protein family.</text>
</comment>
<keyword evidence="10" id="KW-1185">Reference proteome</keyword>
<evidence type="ECO:0000256" key="2">
    <source>
        <dbReference type="ARBA" id="ARBA00008034"/>
    </source>
</evidence>
<feature type="compositionally biased region" description="Low complexity" evidence="7">
    <location>
        <begin position="1"/>
        <end position="21"/>
    </location>
</feature>
<sequence length="343" mass="35918">MNASRSPTSATSPRASSASRTGSWRCGRADRSSAAMPMPTSSRWPTGSTRDARPSRHRSKGVRMSLAEIAWLEFLDRGFMRHALLATVPVAVVAPMVGTFVVQRRQSLIGDGIGHVAFAGVGLGFLFDFDILLGATILSLLAAVLLPWLQRSGLSGDLSLAMIFYGGIALGYFFMHRSGIGINNALGVLFGSPLNLSFADAATIAGLAGGVLLLMAVFYRPLVAIAFDEAAARVSGIHADRLVLTLTVIVALVVVGGMYTIGILLVAGLMVVPVAAASQLSRSYRGTMLGAAAIGGGCALFGLVFAYYADETPGSSIVLGAIACYVLAVLIRLARDRVRREIA</sequence>
<feature type="transmembrane region" description="Helical" evidence="8">
    <location>
        <begin position="288"/>
        <end position="309"/>
    </location>
</feature>
<evidence type="ECO:0000256" key="6">
    <source>
        <dbReference type="RuleBase" id="RU003943"/>
    </source>
</evidence>
<comment type="subcellular location">
    <subcellularLocation>
        <location evidence="6">Cell membrane</location>
        <topology evidence="6">Multi-pass membrane protein</topology>
    </subcellularLocation>
    <subcellularLocation>
        <location evidence="1">Membrane</location>
        <topology evidence="1">Multi-pass membrane protein</topology>
    </subcellularLocation>
</comment>
<dbReference type="SUPFAM" id="SSF81345">
    <property type="entry name" value="ABC transporter involved in vitamin B12 uptake, BtuC"/>
    <property type="match status" value="1"/>
</dbReference>
<evidence type="ECO:0000256" key="7">
    <source>
        <dbReference type="SAM" id="MobiDB-lite"/>
    </source>
</evidence>
<reference evidence="9 10" key="1">
    <citation type="submission" date="2019-01" db="EMBL/GenBank/DDBJ databases">
        <title>Egibacter rhizosphaerae EGI 80759T.</title>
        <authorList>
            <person name="Chen D.-D."/>
            <person name="Tian Y."/>
            <person name="Jiao J.-Y."/>
            <person name="Zhang X.-T."/>
            <person name="Zhang Y.-G."/>
            <person name="Zhang Y."/>
            <person name="Xiao M."/>
            <person name="Shu W.-S."/>
            <person name="Li W.-J."/>
        </authorList>
    </citation>
    <scope>NUCLEOTIDE SEQUENCE [LARGE SCALE GENOMIC DNA]</scope>
    <source>
        <strain evidence="9 10">EGI 80759</strain>
    </source>
</reference>
<dbReference type="Proteomes" id="UP000291469">
    <property type="component" value="Chromosome"/>
</dbReference>
<proteinExistence type="inferred from homology"/>
<feature type="transmembrane region" description="Helical" evidence="8">
    <location>
        <begin position="243"/>
        <end position="276"/>
    </location>
</feature>
<gene>
    <name evidence="9" type="ORF">ER308_17490</name>
</gene>
<dbReference type="OrthoDB" id="9798540at2"/>
<evidence type="ECO:0000256" key="4">
    <source>
        <dbReference type="ARBA" id="ARBA00022989"/>
    </source>
</evidence>
<dbReference type="PANTHER" id="PTHR30477:SF0">
    <property type="entry name" value="METAL TRANSPORT SYSTEM MEMBRANE PROTEIN TM_0125-RELATED"/>
    <property type="match status" value="1"/>
</dbReference>
<evidence type="ECO:0000256" key="3">
    <source>
        <dbReference type="ARBA" id="ARBA00022692"/>
    </source>
</evidence>
<keyword evidence="4 8" id="KW-1133">Transmembrane helix</keyword>
<dbReference type="Gene3D" id="1.10.3470.10">
    <property type="entry name" value="ABC transporter involved in vitamin B12 uptake, BtuC"/>
    <property type="match status" value="1"/>
</dbReference>
<dbReference type="AlphaFoldDB" id="A0A411YIQ1"/>
<organism evidence="9 10">
    <name type="scientific">Egibacter rhizosphaerae</name>
    <dbReference type="NCBI Taxonomy" id="1670831"/>
    <lineage>
        <taxon>Bacteria</taxon>
        <taxon>Bacillati</taxon>
        <taxon>Actinomycetota</taxon>
        <taxon>Nitriliruptoria</taxon>
        <taxon>Egibacterales</taxon>
        <taxon>Egibacteraceae</taxon>
        <taxon>Egibacter</taxon>
    </lineage>
</organism>
<dbReference type="GO" id="GO:0010043">
    <property type="term" value="P:response to zinc ion"/>
    <property type="evidence" value="ECO:0007669"/>
    <property type="project" value="TreeGrafter"/>
</dbReference>
<evidence type="ECO:0000256" key="8">
    <source>
        <dbReference type="SAM" id="Phobius"/>
    </source>
</evidence>
<feature type="region of interest" description="Disordered" evidence="7">
    <location>
        <begin position="1"/>
        <end position="59"/>
    </location>
</feature>
<feature type="transmembrane region" description="Helical" evidence="8">
    <location>
        <begin position="79"/>
        <end position="101"/>
    </location>
</feature>
<keyword evidence="6" id="KW-0813">Transport</keyword>
<dbReference type="Pfam" id="PF00950">
    <property type="entry name" value="ABC-3"/>
    <property type="match status" value="1"/>
</dbReference>
<feature type="compositionally biased region" description="Polar residues" evidence="7">
    <location>
        <begin position="39"/>
        <end position="49"/>
    </location>
</feature>
<keyword evidence="3 6" id="KW-0812">Transmembrane</keyword>
<dbReference type="InterPro" id="IPR037294">
    <property type="entry name" value="ABC_BtuC-like"/>
</dbReference>
<keyword evidence="5 8" id="KW-0472">Membrane</keyword>
<evidence type="ECO:0000256" key="1">
    <source>
        <dbReference type="ARBA" id="ARBA00004141"/>
    </source>
</evidence>
<dbReference type="PANTHER" id="PTHR30477">
    <property type="entry name" value="ABC-TRANSPORTER METAL-BINDING PROTEIN"/>
    <property type="match status" value="1"/>
</dbReference>
<evidence type="ECO:0000313" key="10">
    <source>
        <dbReference type="Proteomes" id="UP000291469"/>
    </source>
</evidence>
<evidence type="ECO:0000256" key="5">
    <source>
        <dbReference type="ARBA" id="ARBA00023136"/>
    </source>
</evidence>
<dbReference type="EMBL" id="CP036402">
    <property type="protein sequence ID" value="QBI21185.1"/>
    <property type="molecule type" value="Genomic_DNA"/>
</dbReference>
<dbReference type="GO" id="GO:0055085">
    <property type="term" value="P:transmembrane transport"/>
    <property type="evidence" value="ECO:0007669"/>
    <property type="project" value="InterPro"/>
</dbReference>
<accession>A0A411YIQ1</accession>
<evidence type="ECO:0000313" key="9">
    <source>
        <dbReference type="EMBL" id="QBI21185.1"/>
    </source>
</evidence>
<dbReference type="GO" id="GO:0043190">
    <property type="term" value="C:ATP-binding cassette (ABC) transporter complex"/>
    <property type="evidence" value="ECO:0007669"/>
    <property type="project" value="InterPro"/>
</dbReference>